<dbReference type="AlphaFoldDB" id="A0A8T0KQB0"/>
<organism evidence="3 4">
    <name type="scientific">Phaseolus angularis</name>
    <name type="common">Azuki bean</name>
    <name type="synonym">Vigna angularis</name>
    <dbReference type="NCBI Taxonomy" id="3914"/>
    <lineage>
        <taxon>Eukaryota</taxon>
        <taxon>Viridiplantae</taxon>
        <taxon>Streptophyta</taxon>
        <taxon>Embryophyta</taxon>
        <taxon>Tracheophyta</taxon>
        <taxon>Spermatophyta</taxon>
        <taxon>Magnoliopsida</taxon>
        <taxon>eudicotyledons</taxon>
        <taxon>Gunneridae</taxon>
        <taxon>Pentapetalae</taxon>
        <taxon>rosids</taxon>
        <taxon>fabids</taxon>
        <taxon>Fabales</taxon>
        <taxon>Fabaceae</taxon>
        <taxon>Papilionoideae</taxon>
        <taxon>50 kb inversion clade</taxon>
        <taxon>NPAAA clade</taxon>
        <taxon>indigoferoid/millettioid clade</taxon>
        <taxon>Phaseoleae</taxon>
        <taxon>Vigna</taxon>
    </lineage>
</organism>
<dbReference type="InterPro" id="IPR001153">
    <property type="entry name" value="Barwin_dom"/>
</dbReference>
<evidence type="ECO:0000256" key="1">
    <source>
        <dbReference type="ARBA" id="ARBA00023157"/>
    </source>
</evidence>
<dbReference type="PANTHER" id="PTHR46351">
    <property type="entry name" value="WOUND-INDUCED PROTEIN WIN2"/>
    <property type="match status" value="1"/>
</dbReference>
<comment type="caution">
    <text evidence="3">The sequence shown here is derived from an EMBL/GenBank/DDBJ whole genome shotgun (WGS) entry which is preliminary data.</text>
</comment>
<dbReference type="Pfam" id="PF00967">
    <property type="entry name" value="Barwin"/>
    <property type="match status" value="1"/>
</dbReference>
<dbReference type="GO" id="GO:0004540">
    <property type="term" value="F:RNA nuclease activity"/>
    <property type="evidence" value="ECO:0007669"/>
    <property type="project" value="InterPro"/>
</dbReference>
<reference evidence="3 4" key="1">
    <citation type="submission" date="2020-05" db="EMBL/GenBank/DDBJ databases">
        <title>Vigna angularis (adzuki bean) Var. LongXiaoDou No. 4 denovo assembly.</title>
        <authorList>
            <person name="Xiang H."/>
        </authorList>
    </citation>
    <scope>NUCLEOTIDE SEQUENCE [LARGE SCALE GENOMIC DNA]</scope>
    <source>
        <tissue evidence="3">Leaf</tissue>
    </source>
</reference>
<keyword evidence="1" id="KW-1015">Disulfide bond</keyword>
<dbReference type="Gene3D" id="2.40.40.10">
    <property type="entry name" value="RlpA-like domain"/>
    <property type="match status" value="1"/>
</dbReference>
<dbReference type="GO" id="GO:0042742">
    <property type="term" value="P:defense response to bacterium"/>
    <property type="evidence" value="ECO:0007669"/>
    <property type="project" value="InterPro"/>
</dbReference>
<gene>
    <name evidence="3" type="ORF">HKW66_Vig0234330</name>
</gene>
<dbReference type="PROSITE" id="PS00771">
    <property type="entry name" value="BARWIN_1"/>
    <property type="match status" value="1"/>
</dbReference>
<evidence type="ECO:0000313" key="3">
    <source>
        <dbReference type="EMBL" id="KAG2402237.1"/>
    </source>
</evidence>
<dbReference type="PRINTS" id="PR00602">
    <property type="entry name" value="BARWIN"/>
</dbReference>
<name>A0A8T0KQB0_PHAAN</name>
<dbReference type="CDD" id="cd22777">
    <property type="entry name" value="DPBB_barwin-like"/>
    <property type="match status" value="1"/>
</dbReference>
<evidence type="ECO:0000313" key="4">
    <source>
        <dbReference type="Proteomes" id="UP000743370"/>
    </source>
</evidence>
<dbReference type="Proteomes" id="UP000743370">
    <property type="component" value="Unassembled WGS sequence"/>
</dbReference>
<protein>
    <submittedName>
        <fullName evidence="3">Wound-induced protein</fullName>
    </submittedName>
</protein>
<sequence>MLEKMVRVHAVLLTKKHYNNDKAQYQCWIGTLKMGSMLHKTTSKTARRHNTNGPVEVCVVAVASGQSAVVESTYHLYQPEQHNWDLLAVSAYCATWDANQPLSWRSKYGWTAFCGPAGPQGQDSCGKCLRVTNTRTGDEQIARIVDQCQNGGLDLDVSVFQRLDSDGNGNAQGHLTVHYEFVDCGD</sequence>
<dbReference type="InterPro" id="IPR018226">
    <property type="entry name" value="Barwin_CS"/>
</dbReference>
<feature type="domain" description="Barwin" evidence="2">
    <location>
        <begin position="65"/>
        <end position="186"/>
    </location>
</feature>
<proteinExistence type="predicted"/>
<dbReference type="InterPro" id="IPR044301">
    <property type="entry name" value="PR4"/>
</dbReference>
<dbReference type="PROSITE" id="PS51174">
    <property type="entry name" value="BARWIN_3"/>
    <property type="match status" value="1"/>
</dbReference>
<evidence type="ECO:0000259" key="2">
    <source>
        <dbReference type="PROSITE" id="PS51174"/>
    </source>
</evidence>
<dbReference type="PANTHER" id="PTHR46351:SF7">
    <property type="entry name" value="HEVEIN-LIKE PREPROPROTEIN"/>
    <property type="match status" value="1"/>
</dbReference>
<accession>A0A8T0KQB0</accession>
<dbReference type="SUPFAM" id="SSF50685">
    <property type="entry name" value="Barwin-like endoglucanases"/>
    <property type="match status" value="1"/>
</dbReference>
<dbReference type="GO" id="GO:0050832">
    <property type="term" value="P:defense response to fungus"/>
    <property type="evidence" value="ECO:0007669"/>
    <property type="project" value="InterPro"/>
</dbReference>
<dbReference type="EMBL" id="JABFOF010000003">
    <property type="protein sequence ID" value="KAG2402237.1"/>
    <property type="molecule type" value="Genomic_DNA"/>
</dbReference>
<dbReference type="InterPro" id="IPR036908">
    <property type="entry name" value="RlpA-like_sf"/>
</dbReference>